<accession>A0A811KRG5</accession>
<dbReference type="GO" id="GO:0006488">
    <property type="term" value="P:dolichol-linked oligosaccharide biosynthetic process"/>
    <property type="evidence" value="ECO:0007669"/>
    <property type="project" value="InterPro"/>
</dbReference>
<evidence type="ECO:0000256" key="6">
    <source>
        <dbReference type="ARBA" id="ARBA00022679"/>
    </source>
</evidence>
<gene>
    <name evidence="9" type="ORF">BOKJ2_LOCUS7500</name>
</gene>
<keyword evidence="10" id="KW-1185">Reference proteome</keyword>
<protein>
    <recommendedName>
        <fullName evidence="4">UDP-N-acetylglucosamine transferase subunit ALG13</fullName>
        <ecNumber evidence="3">2.4.1.141</ecNumber>
    </recommendedName>
</protein>
<organism evidence="9 10">
    <name type="scientific">Bursaphelenchus okinawaensis</name>
    <dbReference type="NCBI Taxonomy" id="465554"/>
    <lineage>
        <taxon>Eukaryota</taxon>
        <taxon>Metazoa</taxon>
        <taxon>Ecdysozoa</taxon>
        <taxon>Nematoda</taxon>
        <taxon>Chromadorea</taxon>
        <taxon>Rhabditida</taxon>
        <taxon>Tylenchina</taxon>
        <taxon>Tylenchomorpha</taxon>
        <taxon>Aphelenchoidea</taxon>
        <taxon>Aphelenchoididae</taxon>
        <taxon>Bursaphelenchus</taxon>
    </lineage>
</organism>
<dbReference type="PANTHER" id="PTHR12867">
    <property type="entry name" value="GLYCOSYL TRANSFERASE-RELATED"/>
    <property type="match status" value="1"/>
</dbReference>
<sequence>MLKNCLVTVGSTKFDDLIQEVLKPDVLAQLKQHGVRNLIIQCGAGKIFEEISAKNGRETEKKGDGDNEIERILEKTDKIRWTEDGIEITMIRYVHDLIPLIQHSNIVIAHGGAGTIFETTKAKKTMFVVINRSLMSDHQTELARELAKTKDLHYVSQPSELLEALRQQDIVIVPNVPPPSGTQRKEFVQDLFLKCGFIKN</sequence>
<evidence type="ECO:0000256" key="7">
    <source>
        <dbReference type="ARBA" id="ARBA00022824"/>
    </source>
</evidence>
<keyword evidence="7" id="KW-0256">Endoplasmic reticulum</keyword>
<dbReference type="Gene3D" id="3.40.50.2000">
    <property type="entry name" value="Glycogen Phosphorylase B"/>
    <property type="match status" value="1"/>
</dbReference>
<dbReference type="EMBL" id="CAJFDH010000004">
    <property type="protein sequence ID" value="CAD5218290.1"/>
    <property type="molecule type" value="Genomic_DNA"/>
</dbReference>
<keyword evidence="6" id="KW-0808">Transferase</keyword>
<evidence type="ECO:0000256" key="4">
    <source>
        <dbReference type="ARBA" id="ARBA00017468"/>
    </source>
</evidence>
<comment type="subcellular location">
    <subcellularLocation>
        <location evidence="1">Endoplasmic reticulum</location>
    </subcellularLocation>
</comment>
<evidence type="ECO:0000256" key="3">
    <source>
        <dbReference type="ARBA" id="ARBA00012614"/>
    </source>
</evidence>
<dbReference type="InterPro" id="IPR007235">
    <property type="entry name" value="Glyco_trans_28_C"/>
</dbReference>
<evidence type="ECO:0000256" key="2">
    <source>
        <dbReference type="ARBA" id="ARBA00006962"/>
    </source>
</evidence>
<dbReference type="Pfam" id="PF04101">
    <property type="entry name" value="Glyco_tran_28_C"/>
    <property type="match status" value="1"/>
</dbReference>
<keyword evidence="5" id="KW-0328">Glycosyltransferase</keyword>
<dbReference type="SUPFAM" id="SSF53756">
    <property type="entry name" value="UDP-Glycosyltransferase/glycogen phosphorylase"/>
    <property type="match status" value="1"/>
</dbReference>
<dbReference type="Proteomes" id="UP000614601">
    <property type="component" value="Unassembled WGS sequence"/>
</dbReference>
<dbReference type="Proteomes" id="UP000783686">
    <property type="component" value="Unassembled WGS sequence"/>
</dbReference>
<dbReference type="PANTHER" id="PTHR12867:SF6">
    <property type="entry name" value="N-ACETYLGLUCOSAMINYLDIPHOSPHODOLICHOL N-ACETYLGLUCOSAMINYLTRANSFERASE"/>
    <property type="match status" value="1"/>
</dbReference>
<comment type="similarity">
    <text evidence="2">Belongs to the glycosyltransferase 28 family.</text>
</comment>
<evidence type="ECO:0000256" key="1">
    <source>
        <dbReference type="ARBA" id="ARBA00004240"/>
    </source>
</evidence>
<evidence type="ECO:0000256" key="5">
    <source>
        <dbReference type="ARBA" id="ARBA00022676"/>
    </source>
</evidence>
<dbReference type="InterPro" id="IPR039042">
    <property type="entry name" value="Alg13-like"/>
</dbReference>
<dbReference type="GO" id="GO:0005783">
    <property type="term" value="C:endoplasmic reticulum"/>
    <property type="evidence" value="ECO:0007669"/>
    <property type="project" value="UniProtKB-SubCell"/>
</dbReference>
<name>A0A811KRG5_9BILA</name>
<evidence type="ECO:0000259" key="8">
    <source>
        <dbReference type="Pfam" id="PF04101"/>
    </source>
</evidence>
<dbReference type="EC" id="2.4.1.141" evidence="3"/>
<comment type="caution">
    <text evidence="9">The sequence shown here is derived from an EMBL/GenBank/DDBJ whole genome shotgun (WGS) entry which is preliminary data.</text>
</comment>
<reference evidence="9" key="1">
    <citation type="submission" date="2020-09" db="EMBL/GenBank/DDBJ databases">
        <authorList>
            <person name="Kikuchi T."/>
        </authorList>
    </citation>
    <scope>NUCLEOTIDE SEQUENCE</scope>
    <source>
        <strain evidence="9">SH1</strain>
    </source>
</reference>
<feature type="domain" description="Glycosyl transferase family 28 C-terminal" evidence="8">
    <location>
        <begin position="5"/>
        <end position="166"/>
    </location>
</feature>
<proteinExistence type="inferred from homology"/>
<evidence type="ECO:0000313" key="10">
    <source>
        <dbReference type="Proteomes" id="UP000614601"/>
    </source>
</evidence>
<evidence type="ECO:0000313" key="9">
    <source>
        <dbReference type="EMBL" id="CAD5218290.1"/>
    </source>
</evidence>
<dbReference type="AlphaFoldDB" id="A0A811KRG5"/>
<dbReference type="OrthoDB" id="20273at2759"/>
<dbReference type="EMBL" id="CAJFCW020000004">
    <property type="protein sequence ID" value="CAG9109886.1"/>
    <property type="molecule type" value="Genomic_DNA"/>
</dbReference>
<dbReference type="GO" id="GO:0004577">
    <property type="term" value="F:N-acetylglucosaminyldiphosphodolichol N-acetylglucosaminyltransferase activity"/>
    <property type="evidence" value="ECO:0007669"/>
    <property type="project" value="UniProtKB-EC"/>
</dbReference>